<dbReference type="AlphaFoldDB" id="A0A6G0WIR7"/>
<protein>
    <recommendedName>
        <fullName evidence="3">Ankyrin repeat domain-containing protein</fullName>
    </recommendedName>
</protein>
<dbReference type="InterPro" id="IPR002110">
    <property type="entry name" value="Ankyrin_rpt"/>
</dbReference>
<evidence type="ECO:0008006" key="3">
    <source>
        <dbReference type="Google" id="ProtNLM"/>
    </source>
</evidence>
<evidence type="ECO:0000313" key="1">
    <source>
        <dbReference type="EMBL" id="KAF0727132.1"/>
    </source>
</evidence>
<sequence length="276" mass="29234">MASAAQVLASSDLVQALVGFQSGVLECDTPVTRLAHAAPRSIPHLRDFLVQDFQPIFDPWLRTHGYSGLKRIVSTTSIRPALLAYAASVGNLPLLQVLLRTPSLDPTTSSSVLMDIAATQGHDHIVAFLHAQPGQMATTAAMNGAAANGHLEIVQFLHAHRSEGCTTDAMDDAAGAGHLHVVQWLGHIGDARCTMRALDAAAARGHIRIVQFLLEEVGMYCSPTALVTAACAGHDAVVRVLWAQILDKEAARTAALRQASQAGFNHAAQMLAATCM</sequence>
<reference evidence="1 2" key="1">
    <citation type="submission" date="2019-07" db="EMBL/GenBank/DDBJ databases">
        <title>Genomics analysis of Aphanomyces spp. identifies a new class of oomycete effector associated with host adaptation.</title>
        <authorList>
            <person name="Gaulin E."/>
        </authorList>
    </citation>
    <scope>NUCLEOTIDE SEQUENCE [LARGE SCALE GENOMIC DNA]</scope>
    <source>
        <strain evidence="1 2">ATCC 201684</strain>
    </source>
</reference>
<dbReference type="SUPFAM" id="SSF48403">
    <property type="entry name" value="Ankyrin repeat"/>
    <property type="match status" value="1"/>
</dbReference>
<evidence type="ECO:0000313" key="2">
    <source>
        <dbReference type="Proteomes" id="UP000481153"/>
    </source>
</evidence>
<dbReference type="Proteomes" id="UP000481153">
    <property type="component" value="Unassembled WGS sequence"/>
</dbReference>
<gene>
    <name evidence="1" type="ORF">Ae201684_014769</name>
</gene>
<dbReference type="Pfam" id="PF12796">
    <property type="entry name" value="Ank_2"/>
    <property type="match status" value="2"/>
</dbReference>
<dbReference type="EMBL" id="VJMJ01000201">
    <property type="protein sequence ID" value="KAF0727132.1"/>
    <property type="molecule type" value="Genomic_DNA"/>
</dbReference>
<name>A0A6G0WIR7_9STRA</name>
<accession>A0A6G0WIR7</accession>
<comment type="caution">
    <text evidence="1">The sequence shown here is derived from an EMBL/GenBank/DDBJ whole genome shotgun (WGS) entry which is preliminary data.</text>
</comment>
<dbReference type="VEuPathDB" id="FungiDB:AeMF1_012972"/>
<dbReference type="InterPro" id="IPR052050">
    <property type="entry name" value="SecEffector_AnkRepeat"/>
</dbReference>
<keyword evidence="2" id="KW-1185">Reference proteome</keyword>
<dbReference type="PANTHER" id="PTHR46586:SF3">
    <property type="entry name" value="ANKYRIN REPEAT-CONTAINING PROTEIN"/>
    <property type="match status" value="1"/>
</dbReference>
<dbReference type="PANTHER" id="PTHR46586">
    <property type="entry name" value="ANKYRIN REPEAT-CONTAINING PROTEIN"/>
    <property type="match status" value="1"/>
</dbReference>
<proteinExistence type="predicted"/>
<dbReference type="Gene3D" id="1.25.40.20">
    <property type="entry name" value="Ankyrin repeat-containing domain"/>
    <property type="match status" value="2"/>
</dbReference>
<dbReference type="InterPro" id="IPR036770">
    <property type="entry name" value="Ankyrin_rpt-contain_sf"/>
</dbReference>
<organism evidence="1 2">
    <name type="scientific">Aphanomyces euteiches</name>
    <dbReference type="NCBI Taxonomy" id="100861"/>
    <lineage>
        <taxon>Eukaryota</taxon>
        <taxon>Sar</taxon>
        <taxon>Stramenopiles</taxon>
        <taxon>Oomycota</taxon>
        <taxon>Saprolegniomycetes</taxon>
        <taxon>Saprolegniales</taxon>
        <taxon>Verrucalvaceae</taxon>
        <taxon>Aphanomyces</taxon>
    </lineage>
</organism>